<name>A0A852U7L3_9ACTN</name>
<dbReference type="Gene3D" id="3.40.50.150">
    <property type="entry name" value="Vaccinia Virus protein VP39"/>
    <property type="match status" value="1"/>
</dbReference>
<reference evidence="2 3" key="1">
    <citation type="submission" date="2020-07" db="EMBL/GenBank/DDBJ databases">
        <title>Sequencing the genomes of 1000 actinobacteria strains.</title>
        <authorList>
            <person name="Klenk H.-P."/>
        </authorList>
    </citation>
    <scope>NUCLEOTIDE SEQUENCE [LARGE SCALE GENOMIC DNA]</scope>
    <source>
        <strain evidence="2 3">CXB654</strain>
    </source>
</reference>
<dbReference type="InterPro" id="IPR029063">
    <property type="entry name" value="SAM-dependent_MTases_sf"/>
</dbReference>
<dbReference type="GO" id="GO:0008168">
    <property type="term" value="F:methyltransferase activity"/>
    <property type="evidence" value="ECO:0007669"/>
    <property type="project" value="UniProtKB-KW"/>
</dbReference>
<dbReference type="GO" id="GO:0032259">
    <property type="term" value="P:methylation"/>
    <property type="evidence" value="ECO:0007669"/>
    <property type="project" value="UniProtKB-KW"/>
</dbReference>
<feature type="domain" description="Methyltransferase type 12" evidence="1">
    <location>
        <begin position="62"/>
        <end position="161"/>
    </location>
</feature>
<dbReference type="Proteomes" id="UP000589036">
    <property type="component" value="Unassembled WGS sequence"/>
</dbReference>
<dbReference type="RefSeq" id="WP_179645606.1">
    <property type="nucleotide sequence ID" value="NZ_BAAAYY010000019.1"/>
</dbReference>
<dbReference type="CDD" id="cd02440">
    <property type="entry name" value="AdoMet_MTases"/>
    <property type="match status" value="1"/>
</dbReference>
<dbReference type="InterPro" id="IPR013217">
    <property type="entry name" value="Methyltransf_12"/>
</dbReference>
<sequence>MPTSHHDVPARAPSLADRIVYSSFGLACYEAVVAASCAAVWRCPRSVLLKRLYRPHVGARHLSIGVGSGALLDRGDFPVPQPDLHLLDLNPGPLRRTAARLVRYRPTTHRADATQPLPVPARLFDSADLTLMLHCVRGASITQKAAVFDHVARALRPGGVVFGATVLARGVPASPVARRLTAFYNRTGVFSNRGDHLADLDTELRARFGSVHLDVVGCVALFAGVAR</sequence>
<dbReference type="AlphaFoldDB" id="A0A852U7L3"/>
<comment type="caution">
    <text evidence="2">The sequence shown here is derived from an EMBL/GenBank/DDBJ whole genome shotgun (WGS) entry which is preliminary data.</text>
</comment>
<evidence type="ECO:0000313" key="2">
    <source>
        <dbReference type="EMBL" id="NYE50054.1"/>
    </source>
</evidence>
<keyword evidence="2" id="KW-0808">Transferase</keyword>
<proteinExistence type="predicted"/>
<protein>
    <submittedName>
        <fullName evidence="2">SAM-dependent methyltransferase</fullName>
    </submittedName>
</protein>
<keyword evidence="2" id="KW-0489">Methyltransferase</keyword>
<evidence type="ECO:0000259" key="1">
    <source>
        <dbReference type="Pfam" id="PF08242"/>
    </source>
</evidence>
<dbReference type="EMBL" id="JACCCC010000001">
    <property type="protein sequence ID" value="NYE50054.1"/>
    <property type="molecule type" value="Genomic_DNA"/>
</dbReference>
<evidence type="ECO:0000313" key="3">
    <source>
        <dbReference type="Proteomes" id="UP000589036"/>
    </source>
</evidence>
<dbReference type="Pfam" id="PF08242">
    <property type="entry name" value="Methyltransf_12"/>
    <property type="match status" value="1"/>
</dbReference>
<dbReference type="SUPFAM" id="SSF53335">
    <property type="entry name" value="S-adenosyl-L-methionine-dependent methyltransferases"/>
    <property type="match status" value="1"/>
</dbReference>
<accession>A0A852U7L3</accession>
<gene>
    <name evidence="2" type="ORF">HDA32_005174</name>
</gene>
<keyword evidence="3" id="KW-1185">Reference proteome</keyword>
<organism evidence="2 3">
    <name type="scientific">Spinactinospora alkalitolerans</name>
    <dbReference type="NCBI Taxonomy" id="687207"/>
    <lineage>
        <taxon>Bacteria</taxon>
        <taxon>Bacillati</taxon>
        <taxon>Actinomycetota</taxon>
        <taxon>Actinomycetes</taxon>
        <taxon>Streptosporangiales</taxon>
        <taxon>Nocardiopsidaceae</taxon>
        <taxon>Spinactinospora</taxon>
    </lineage>
</organism>